<reference evidence="1 2" key="1">
    <citation type="submission" date="2020-05" db="EMBL/GenBank/DDBJ databases">
        <title>Identification and distribution of gene clusters putatively required for synthesis of sphingolipid metabolism inhibitors in phylogenetically diverse species of the filamentous fungus Fusarium.</title>
        <authorList>
            <person name="Kim H.-S."/>
            <person name="Busman M."/>
            <person name="Brown D.W."/>
            <person name="Divon H."/>
            <person name="Uhlig S."/>
            <person name="Proctor R.H."/>
        </authorList>
    </citation>
    <scope>NUCLEOTIDE SEQUENCE [LARGE SCALE GENOMIC DNA]</scope>
    <source>
        <strain evidence="1 2">NRRL 25196</strain>
    </source>
</reference>
<accession>A0A8H5JT34</accession>
<dbReference type="AlphaFoldDB" id="A0A8H5JT34"/>
<dbReference type="EMBL" id="JAAOAO010000159">
    <property type="protein sequence ID" value="KAF5560186.1"/>
    <property type="molecule type" value="Genomic_DNA"/>
</dbReference>
<dbReference type="Proteomes" id="UP000574317">
    <property type="component" value="Unassembled WGS sequence"/>
</dbReference>
<evidence type="ECO:0000313" key="1">
    <source>
        <dbReference type="EMBL" id="KAF5560186.1"/>
    </source>
</evidence>
<name>A0A8H5JT34_9HYPO</name>
<proteinExistence type="predicted"/>
<protein>
    <submittedName>
        <fullName evidence="1">Uncharacterized protein</fullName>
    </submittedName>
</protein>
<gene>
    <name evidence="1" type="ORF">FNAPI_4354</name>
</gene>
<sequence length="131" mass="15389">MTSITNPQKYTIAFMFYETDTVQDNQTAAGSNLFSLILQKYGDRLEECQADQWRFFLAITQCLHADGEQLYQELLDVLKKTGLFHQEGLFKEPQLFEWVVFEETSQGLKIISKHSSDTLELFRRYKGRMFL</sequence>
<comment type="caution">
    <text evidence="1">The sequence shown here is derived from an EMBL/GenBank/DDBJ whole genome shotgun (WGS) entry which is preliminary data.</text>
</comment>
<evidence type="ECO:0000313" key="2">
    <source>
        <dbReference type="Proteomes" id="UP000574317"/>
    </source>
</evidence>
<keyword evidence="2" id="KW-1185">Reference proteome</keyword>
<organism evidence="1 2">
    <name type="scientific">Fusarium napiforme</name>
    <dbReference type="NCBI Taxonomy" id="42672"/>
    <lineage>
        <taxon>Eukaryota</taxon>
        <taxon>Fungi</taxon>
        <taxon>Dikarya</taxon>
        <taxon>Ascomycota</taxon>
        <taxon>Pezizomycotina</taxon>
        <taxon>Sordariomycetes</taxon>
        <taxon>Hypocreomycetidae</taxon>
        <taxon>Hypocreales</taxon>
        <taxon>Nectriaceae</taxon>
        <taxon>Fusarium</taxon>
        <taxon>Fusarium fujikuroi species complex</taxon>
    </lineage>
</organism>